<comment type="caution">
    <text evidence="1">The sequence shown here is derived from an EMBL/GenBank/DDBJ whole genome shotgun (WGS) entry which is preliminary data.</text>
</comment>
<proteinExistence type="predicted"/>
<accession>A0ABW5X7Y0</accession>
<dbReference type="InterPro" id="IPR023346">
    <property type="entry name" value="Lysozyme-like_dom_sf"/>
</dbReference>
<dbReference type="RefSeq" id="WP_251742843.1">
    <property type="nucleotide sequence ID" value="NZ_JBHUOJ010000022.1"/>
</dbReference>
<reference evidence="2" key="1">
    <citation type="journal article" date="2019" name="Int. J. Syst. Evol. Microbiol.">
        <title>The Global Catalogue of Microorganisms (GCM) 10K type strain sequencing project: providing services to taxonomists for standard genome sequencing and annotation.</title>
        <authorList>
            <consortium name="The Broad Institute Genomics Platform"/>
            <consortium name="The Broad Institute Genome Sequencing Center for Infectious Disease"/>
            <person name="Wu L."/>
            <person name="Ma J."/>
        </authorList>
    </citation>
    <scope>NUCLEOTIDE SEQUENCE [LARGE SCALE GENOMIC DNA]</scope>
    <source>
        <strain evidence="2">KCTC 52925</strain>
    </source>
</reference>
<name>A0ABW5X7Y0_9FLAO</name>
<keyword evidence="2" id="KW-1185">Reference proteome</keyword>
<dbReference type="Proteomes" id="UP001597438">
    <property type="component" value="Unassembled WGS sequence"/>
</dbReference>
<sequence>MGKRKKLAKFSILPLATGTIFYSFSTKEASLNYEAYSTNELSLDYTVEDVRDEITAPFQISKTTPFTGKSYIGFKEALGFKESRGDYKTINEYGYLGKYQFGKGTLKLVGIYDTYGFLDSPSLQEAAFYANASRNKWILQRDIKRFVGKTINGVEVTESGILAAAHLAGPGSVKKYLRSWGAQAFSDAFGTSVRNYMRRFGGYDVSYVQTVKNARVDFDRI</sequence>
<dbReference type="SUPFAM" id="SSF53955">
    <property type="entry name" value="Lysozyme-like"/>
    <property type="match status" value="1"/>
</dbReference>
<evidence type="ECO:0000313" key="2">
    <source>
        <dbReference type="Proteomes" id="UP001597438"/>
    </source>
</evidence>
<protein>
    <submittedName>
        <fullName evidence="1">Peptidoglycan-binding protein LysM</fullName>
    </submittedName>
</protein>
<gene>
    <name evidence="1" type="ORF">ACFSYS_10685</name>
</gene>
<evidence type="ECO:0000313" key="1">
    <source>
        <dbReference type="EMBL" id="MFD2833756.1"/>
    </source>
</evidence>
<dbReference type="EMBL" id="JBHUOJ010000022">
    <property type="protein sequence ID" value="MFD2833756.1"/>
    <property type="molecule type" value="Genomic_DNA"/>
</dbReference>
<organism evidence="1 2">
    <name type="scientific">Christiangramia antarctica</name>
    <dbReference type="NCBI Taxonomy" id="2058158"/>
    <lineage>
        <taxon>Bacteria</taxon>
        <taxon>Pseudomonadati</taxon>
        <taxon>Bacteroidota</taxon>
        <taxon>Flavobacteriia</taxon>
        <taxon>Flavobacteriales</taxon>
        <taxon>Flavobacteriaceae</taxon>
        <taxon>Christiangramia</taxon>
    </lineage>
</organism>